<organism evidence="7 8">
    <name type="scientific">Streptomyces longispororuber</name>
    <dbReference type="NCBI Taxonomy" id="68230"/>
    <lineage>
        <taxon>Bacteria</taxon>
        <taxon>Bacillati</taxon>
        <taxon>Actinomycetota</taxon>
        <taxon>Actinomycetes</taxon>
        <taxon>Kitasatosporales</taxon>
        <taxon>Streptomycetaceae</taxon>
        <taxon>Streptomyces</taxon>
    </lineage>
</organism>
<feature type="transmembrane region" description="Helical" evidence="6">
    <location>
        <begin position="139"/>
        <end position="158"/>
    </location>
</feature>
<dbReference type="EMBL" id="BNBT01000025">
    <property type="protein sequence ID" value="GHE53072.1"/>
    <property type="molecule type" value="Genomic_DNA"/>
</dbReference>
<evidence type="ECO:0000256" key="2">
    <source>
        <dbReference type="ARBA" id="ARBA00022475"/>
    </source>
</evidence>
<comment type="subcellular location">
    <subcellularLocation>
        <location evidence="1">Cell membrane</location>
        <topology evidence="1">Multi-pass membrane protein</topology>
    </subcellularLocation>
</comment>
<feature type="transmembrane region" description="Helical" evidence="6">
    <location>
        <begin position="64"/>
        <end position="83"/>
    </location>
</feature>
<evidence type="ECO:0000256" key="5">
    <source>
        <dbReference type="ARBA" id="ARBA00023136"/>
    </source>
</evidence>
<evidence type="ECO:0000256" key="3">
    <source>
        <dbReference type="ARBA" id="ARBA00022692"/>
    </source>
</evidence>
<evidence type="ECO:0008006" key="9">
    <source>
        <dbReference type="Google" id="ProtNLM"/>
    </source>
</evidence>
<keyword evidence="3 6" id="KW-0812">Transmembrane</keyword>
<feature type="transmembrane region" description="Helical" evidence="6">
    <location>
        <begin position="245"/>
        <end position="267"/>
    </location>
</feature>
<evidence type="ECO:0000256" key="1">
    <source>
        <dbReference type="ARBA" id="ARBA00004651"/>
    </source>
</evidence>
<accession>A0A919DJ66</accession>
<dbReference type="AlphaFoldDB" id="A0A919DJ66"/>
<dbReference type="GO" id="GO:0005886">
    <property type="term" value="C:plasma membrane"/>
    <property type="evidence" value="ECO:0007669"/>
    <property type="project" value="UniProtKB-SubCell"/>
</dbReference>
<comment type="caution">
    <text evidence="7">The sequence shown here is derived from an EMBL/GenBank/DDBJ whole genome shotgun (WGS) entry which is preliminary data.</text>
</comment>
<feature type="transmembrane region" description="Helical" evidence="6">
    <location>
        <begin position="206"/>
        <end position="225"/>
    </location>
</feature>
<keyword evidence="8" id="KW-1185">Reference proteome</keyword>
<reference evidence="7" key="2">
    <citation type="submission" date="2020-09" db="EMBL/GenBank/DDBJ databases">
        <authorList>
            <person name="Sun Q."/>
            <person name="Ohkuma M."/>
        </authorList>
    </citation>
    <scope>NUCLEOTIDE SEQUENCE</scope>
    <source>
        <strain evidence="7">JCM 4784</strain>
    </source>
</reference>
<feature type="transmembrane region" description="Helical" evidence="6">
    <location>
        <begin position="95"/>
        <end position="118"/>
    </location>
</feature>
<evidence type="ECO:0000256" key="4">
    <source>
        <dbReference type="ARBA" id="ARBA00022989"/>
    </source>
</evidence>
<feature type="transmembrane region" description="Helical" evidence="6">
    <location>
        <begin position="32"/>
        <end position="52"/>
    </location>
</feature>
<dbReference type="InterPro" id="IPR019108">
    <property type="entry name" value="Caa3_assmbl_CtaG-rel"/>
</dbReference>
<protein>
    <recommendedName>
        <fullName evidence="9">Cytochrome c oxidase assembly protein</fullName>
    </recommendedName>
</protein>
<dbReference type="Pfam" id="PF09678">
    <property type="entry name" value="Caa3_CtaG"/>
    <property type="match status" value="1"/>
</dbReference>
<keyword evidence="5 6" id="KW-0472">Membrane</keyword>
<feature type="transmembrane region" description="Helical" evidence="6">
    <location>
        <begin position="170"/>
        <end position="194"/>
    </location>
</feature>
<evidence type="ECO:0000313" key="7">
    <source>
        <dbReference type="EMBL" id="GHE53072.1"/>
    </source>
</evidence>
<reference evidence="7" key="1">
    <citation type="journal article" date="2014" name="Int. J. Syst. Evol. Microbiol.">
        <title>Complete genome sequence of Corynebacterium casei LMG S-19264T (=DSM 44701T), isolated from a smear-ripened cheese.</title>
        <authorList>
            <consortium name="US DOE Joint Genome Institute (JGI-PGF)"/>
            <person name="Walter F."/>
            <person name="Albersmeier A."/>
            <person name="Kalinowski J."/>
            <person name="Ruckert C."/>
        </authorList>
    </citation>
    <scope>NUCLEOTIDE SEQUENCE</scope>
    <source>
        <strain evidence="7">JCM 4784</strain>
    </source>
</reference>
<evidence type="ECO:0000313" key="8">
    <source>
        <dbReference type="Proteomes" id="UP000608024"/>
    </source>
</evidence>
<dbReference type="RefSeq" id="WP_190135806.1">
    <property type="nucleotide sequence ID" value="NZ_BNBT01000025.1"/>
</dbReference>
<evidence type="ECO:0000256" key="6">
    <source>
        <dbReference type="SAM" id="Phobius"/>
    </source>
</evidence>
<name>A0A919DJ66_9ACTN</name>
<keyword evidence="4 6" id="KW-1133">Transmembrane helix</keyword>
<dbReference type="Proteomes" id="UP000608024">
    <property type="component" value="Unassembled WGS sequence"/>
</dbReference>
<proteinExistence type="predicted"/>
<keyword evidence="2" id="KW-1003">Cell membrane</keyword>
<gene>
    <name evidence="7" type="ORF">GCM10018785_23280</name>
</gene>
<sequence>MILTLAHAHAPAASHVHAPAHAGHGGTGLFGTVVAAAALLAALTYLSAAARLRGRGDAWPRLRDLCFATGCAALALALTVTLPGGPFTAHMAQHLTVAMAAPLLLVLGRPLTLVLRALPGGSPARRALLAVAHARPVGVLLFPPLAAVLDIGGLWLLYRTPLSAQAAHHPLLGAAVHAHVLVAGLLYTFAVCQLDPVRRRWGPGRRGATLLAAGWAHAVLAKSLYATPPPGTAYAAGDLHTGSQLMYYGGDLVEVALATVLATRWYAATGRARRRRARGTPYGPSRSSATA</sequence>